<proteinExistence type="predicted"/>
<reference evidence="2" key="1">
    <citation type="submission" date="2021-06" db="EMBL/GenBank/DDBJ databases">
        <authorList>
            <person name="Kallberg Y."/>
            <person name="Tangrot J."/>
            <person name="Rosling A."/>
        </authorList>
    </citation>
    <scope>NUCLEOTIDE SEQUENCE</scope>
    <source>
        <strain evidence="2">MA453B</strain>
    </source>
</reference>
<comment type="caution">
    <text evidence="2">The sequence shown here is derived from an EMBL/GenBank/DDBJ whole genome shotgun (WGS) entry which is preliminary data.</text>
</comment>
<dbReference type="Proteomes" id="UP000789405">
    <property type="component" value="Unassembled WGS sequence"/>
</dbReference>
<keyword evidence="1" id="KW-0472">Membrane</keyword>
<keyword evidence="1" id="KW-1133">Transmembrane helix</keyword>
<feature type="transmembrane region" description="Helical" evidence="1">
    <location>
        <begin position="123"/>
        <end position="143"/>
    </location>
</feature>
<feature type="transmembrane region" description="Helical" evidence="1">
    <location>
        <begin position="177"/>
        <end position="197"/>
    </location>
</feature>
<gene>
    <name evidence="2" type="ORF">DERYTH_LOCUS16856</name>
</gene>
<evidence type="ECO:0000256" key="1">
    <source>
        <dbReference type="SAM" id="Phobius"/>
    </source>
</evidence>
<feature type="transmembrane region" description="Helical" evidence="1">
    <location>
        <begin position="86"/>
        <end position="103"/>
    </location>
</feature>
<evidence type="ECO:0000313" key="2">
    <source>
        <dbReference type="EMBL" id="CAG8750574.1"/>
    </source>
</evidence>
<dbReference type="SUPFAM" id="SSF81321">
    <property type="entry name" value="Family A G protein-coupled receptor-like"/>
    <property type="match status" value="1"/>
</dbReference>
<dbReference type="Gene3D" id="1.20.1070.10">
    <property type="entry name" value="Rhodopsin 7-helix transmembrane proteins"/>
    <property type="match status" value="1"/>
</dbReference>
<dbReference type="AlphaFoldDB" id="A0A9N9IUD6"/>
<dbReference type="OrthoDB" id="2376869at2759"/>
<evidence type="ECO:0000313" key="3">
    <source>
        <dbReference type="Proteomes" id="UP000789405"/>
    </source>
</evidence>
<protein>
    <submittedName>
        <fullName evidence="2">26084_t:CDS:1</fullName>
    </submittedName>
</protein>
<keyword evidence="3" id="KW-1185">Reference proteome</keyword>
<feature type="transmembrane region" description="Helical" evidence="1">
    <location>
        <begin position="209"/>
        <end position="232"/>
    </location>
</feature>
<feature type="transmembrane region" description="Helical" evidence="1">
    <location>
        <begin position="49"/>
        <end position="74"/>
    </location>
</feature>
<accession>A0A9N9IUD6</accession>
<name>A0A9N9IUD6_9GLOM</name>
<dbReference type="EMBL" id="CAJVPY010015218">
    <property type="protein sequence ID" value="CAG8750574.1"/>
    <property type="molecule type" value="Genomic_DNA"/>
</dbReference>
<sequence length="278" mass="31292">MTLLSNKKIAKAKFVNLLIPKYENLKNESATLIYVAIHHTTFHIQTCKALTAFIIAFTIFYRLVIAGISLITYFRQKICDTGKCDWKLFLPSALIASLLAVSASQTYGSGVYWCAAVPNTIMIPLFSIVVTLLVLAICLFCYAHTIRTIRVIKNQQSIFDESQCTSKYSLNDIEVKVSIKILGYVLVYMIQWIPAISYDIYQYYGNARPWVYCMVMISFNMGPIGNTIFFIINEGNCSYNKSSSPPTYDNVRSGSANSNNNSFAISAENKSLEADHIY</sequence>
<organism evidence="2 3">
    <name type="scientific">Dentiscutata erythropus</name>
    <dbReference type="NCBI Taxonomy" id="1348616"/>
    <lineage>
        <taxon>Eukaryota</taxon>
        <taxon>Fungi</taxon>
        <taxon>Fungi incertae sedis</taxon>
        <taxon>Mucoromycota</taxon>
        <taxon>Glomeromycotina</taxon>
        <taxon>Glomeromycetes</taxon>
        <taxon>Diversisporales</taxon>
        <taxon>Gigasporaceae</taxon>
        <taxon>Dentiscutata</taxon>
    </lineage>
</organism>
<keyword evidence="1" id="KW-0812">Transmembrane</keyword>